<dbReference type="HOGENOM" id="CLU_013584_0_0_9"/>
<dbReference type="InterPro" id="IPR051083">
    <property type="entry name" value="GrpII_Intron_Splice-Mob/Def"/>
</dbReference>
<sequence>MEFEANREDNLFRAIEVLKDGTYQPGEYRVFKVWEPKERIIMALPFFDRVIQHMIVNFIEPIFEKRFLFHSYACRKEKGVHEASKTLSKWLYELEVVQGKKIYAIKGDIHHYFQSVSHDILKAEIRRYISDKALLKILDRIIDHNGIFPPGVGIPVGNLTSQLFANVYLNKLDQFVKHELKVKYYVRYMDDFIILSEDPAELRRLLAIIEEFLRRELRLELNPKTTILAAKNGINFVGYIHYKDHKKIRKDARRRLTKLLKAFETGEVELEYFDRSIESRFGHMEHADTYNYIRETKKTIEELKERKAV</sequence>
<proteinExistence type="predicted"/>
<organism evidence="1 2">
    <name type="scientific">Clostridium scindens (strain ATCC 35704 / DSM 5676 / VPI 13733 / 19)</name>
    <dbReference type="NCBI Taxonomy" id="411468"/>
    <lineage>
        <taxon>Bacteria</taxon>
        <taxon>Bacillati</taxon>
        <taxon>Bacillota</taxon>
        <taxon>Clostridia</taxon>
        <taxon>Lachnospirales</taxon>
        <taxon>Lachnospiraceae</taxon>
    </lineage>
</organism>
<gene>
    <name evidence="1" type="primary">ltrA_3</name>
    <name evidence="1" type="ORF">HDCHBGLK_03008</name>
</gene>
<evidence type="ECO:0000313" key="2">
    <source>
        <dbReference type="Proteomes" id="UP000289664"/>
    </source>
</evidence>
<dbReference type="STRING" id="411468.CLOSCI_00533"/>
<dbReference type="PROSITE" id="PS50878">
    <property type="entry name" value="RT_POL"/>
    <property type="match status" value="1"/>
</dbReference>
<dbReference type="InterPro" id="IPR000477">
    <property type="entry name" value="RT_dom"/>
</dbReference>
<evidence type="ECO:0000313" key="1">
    <source>
        <dbReference type="EMBL" id="QBF75597.1"/>
    </source>
</evidence>
<dbReference type="EMBL" id="CP036170">
    <property type="protein sequence ID" value="QBF75597.1"/>
    <property type="molecule type" value="Genomic_DNA"/>
</dbReference>
<dbReference type="InterPro" id="IPR043502">
    <property type="entry name" value="DNA/RNA_pol_sf"/>
</dbReference>
<dbReference type="AlphaFoldDB" id="B0NAR4"/>
<dbReference type="KEGG" id="csci:HDCHBGLK_03008"/>
<accession>B0NAR4</accession>
<protein>
    <submittedName>
        <fullName evidence="1">Group II intron-encoded protein LtrA</fullName>
    </submittedName>
</protein>
<dbReference type="CDD" id="cd01651">
    <property type="entry name" value="RT_G2_intron"/>
    <property type="match status" value="1"/>
</dbReference>
<reference evidence="1 2" key="1">
    <citation type="journal article" date="2019" name="Appl. Environ. Microbiol.">
        <title>Clostridium scindens ATCC 35704: integration of nutritional requirements, the complete genome sequence, and global transcriptional responses to bile acids.</title>
        <authorList>
            <person name="Devendran S."/>
            <person name="Shrestha R."/>
            <person name="Alves J.M.P."/>
            <person name="Wolf P.G."/>
            <person name="Ly L."/>
            <person name="Hernandez A.G."/>
            <person name="Mendez-Garcia C."/>
            <person name="Inboden A."/>
            <person name="Wiley J."/>
            <person name="Paul O."/>
            <person name="Allen A."/>
            <person name="Springer E."/>
            <person name="Wright C.L."/>
            <person name="Fields C.J."/>
            <person name="Daniel S.L."/>
            <person name="Ridlon J.M."/>
        </authorList>
    </citation>
    <scope>NUCLEOTIDE SEQUENCE [LARGE SCALE GENOMIC DNA]</scope>
    <source>
        <strain evidence="1 2">ATCC 35704</strain>
    </source>
</reference>
<dbReference type="GeneID" id="62697193"/>
<dbReference type="PANTHER" id="PTHR34047:SF8">
    <property type="entry name" value="PROTEIN YKFC"/>
    <property type="match status" value="1"/>
</dbReference>
<dbReference type="Pfam" id="PF00078">
    <property type="entry name" value="RVT_1"/>
    <property type="match status" value="1"/>
</dbReference>
<dbReference type="RefSeq" id="WP_004606084.1">
    <property type="nucleotide sequence ID" value="NZ_CP036170.1"/>
</dbReference>
<dbReference type="Proteomes" id="UP000289664">
    <property type="component" value="Chromosome"/>
</dbReference>
<dbReference type="eggNOG" id="COG3344">
    <property type="taxonomic scope" value="Bacteria"/>
</dbReference>
<dbReference type="SUPFAM" id="SSF56672">
    <property type="entry name" value="DNA/RNA polymerases"/>
    <property type="match status" value="1"/>
</dbReference>
<name>B0NAR4_CLOS5</name>
<keyword evidence="2" id="KW-1185">Reference proteome</keyword>
<dbReference type="PANTHER" id="PTHR34047">
    <property type="entry name" value="NUCLEAR INTRON MATURASE 1, MITOCHONDRIAL-RELATED"/>
    <property type="match status" value="1"/>
</dbReference>